<dbReference type="KEGG" id="apre:CNX65_21675"/>
<protein>
    <submittedName>
        <fullName evidence="3">Uncharacterized protein</fullName>
    </submittedName>
</protein>
<dbReference type="Proteomes" id="UP000218505">
    <property type="component" value="Chromosome"/>
</dbReference>
<reference evidence="3" key="1">
    <citation type="submission" date="2017-09" db="EMBL/GenBank/DDBJ databases">
        <title>Complete Genome Sequence of ansamitocin-producing Bacterium Actinosynnema pretiosum X47.</title>
        <authorList>
            <person name="Cao G."/>
            <person name="Zong G."/>
            <person name="Zhong C."/>
            <person name="Fu J."/>
        </authorList>
    </citation>
    <scope>NUCLEOTIDE SEQUENCE [LARGE SCALE GENOMIC DNA]</scope>
    <source>
        <strain evidence="3">X47</strain>
    </source>
</reference>
<keyword evidence="2" id="KW-1133">Transmembrane helix</keyword>
<proteinExistence type="predicted"/>
<feature type="region of interest" description="Disordered" evidence="1">
    <location>
        <begin position="1"/>
        <end position="24"/>
    </location>
</feature>
<dbReference type="AlphaFoldDB" id="A0A290Z986"/>
<evidence type="ECO:0000313" key="4">
    <source>
        <dbReference type="Proteomes" id="UP000218505"/>
    </source>
</evidence>
<keyword evidence="2" id="KW-0812">Transmembrane</keyword>
<organism evidence="3 4">
    <name type="scientific">Actinosynnema pretiosum</name>
    <dbReference type="NCBI Taxonomy" id="42197"/>
    <lineage>
        <taxon>Bacteria</taxon>
        <taxon>Bacillati</taxon>
        <taxon>Actinomycetota</taxon>
        <taxon>Actinomycetes</taxon>
        <taxon>Pseudonocardiales</taxon>
        <taxon>Pseudonocardiaceae</taxon>
        <taxon>Actinosynnema</taxon>
    </lineage>
</organism>
<evidence type="ECO:0000256" key="1">
    <source>
        <dbReference type="SAM" id="MobiDB-lite"/>
    </source>
</evidence>
<dbReference type="EMBL" id="CP023445">
    <property type="protein sequence ID" value="ATE55577.1"/>
    <property type="molecule type" value="Genomic_DNA"/>
</dbReference>
<evidence type="ECO:0000313" key="3">
    <source>
        <dbReference type="EMBL" id="ATE55577.1"/>
    </source>
</evidence>
<keyword evidence="2" id="KW-0472">Membrane</keyword>
<feature type="transmembrane region" description="Helical" evidence="2">
    <location>
        <begin position="109"/>
        <end position="131"/>
    </location>
</feature>
<name>A0A290Z986_9PSEU</name>
<accession>A0A290Z986</accession>
<keyword evidence="4" id="KW-1185">Reference proteome</keyword>
<sequence>MPFVGERSSVGHARAERGRTATPRAREVAPMSLVAPFAASVVAVGDPLPDVHLSVMSAALVLQSALWHGALGRVRSTWLFVQLAVILGGFAGTHVASTNHAPAMVADPLPWTVPMLDLVAAVGVVALLASFEDSLVTGGLRAWRALADRLRTWLAVLVRAVRCRVAAVVVRLGAPEARDVVREVLLRSCAARRGPPLPA</sequence>
<evidence type="ECO:0000256" key="2">
    <source>
        <dbReference type="SAM" id="Phobius"/>
    </source>
</evidence>
<feature type="compositionally biased region" description="Basic and acidic residues" evidence="1">
    <location>
        <begin position="13"/>
        <end position="24"/>
    </location>
</feature>
<gene>
    <name evidence="3" type="ORF">CNX65_21675</name>
</gene>
<feature type="transmembrane region" description="Helical" evidence="2">
    <location>
        <begin position="78"/>
        <end position="97"/>
    </location>
</feature>